<evidence type="ECO:0000313" key="3">
    <source>
        <dbReference type="Proteomes" id="UP000002714"/>
    </source>
</evidence>
<evidence type="ECO:0000259" key="1">
    <source>
        <dbReference type="Pfam" id="PF13612"/>
    </source>
</evidence>
<dbReference type="RefSeq" id="WP_011373329.1">
    <property type="nucleotide sequence ID" value="NC_007575.1"/>
</dbReference>
<dbReference type="eggNOG" id="COG3039">
    <property type="taxonomic scope" value="Bacteria"/>
</dbReference>
<proteinExistence type="predicted"/>
<sequence length="279" mass="32144">MEENIITIFCLVDDILKAINVKDDVRAKICNAEILTIGYMAVRYFHGNYYSAHQFFMSMKPSYPIDYSRFIRRLNNLHNAIDYAFQLLSEVFYKTAKSTIYSVDSFPVEVCKIERSSTCNIYNHKDMKGYNASKKRFFYGFKVHMVVTTNKEPLHCYISYANEHDATAAKRYLPAMKANSSVIGDKGYVSKKLATFLTKFGVNLNAIQRSNMGEDKDCFIKRRLRKKVETVFSIITGRFGNVIKATSIDGFLTKLKLFITAYSMDCFLKLSDDEKQLSI</sequence>
<organism evidence="2 3">
    <name type="scientific">Sulfurimonas denitrificans (strain ATCC 33889 / DSM 1251)</name>
    <name type="common">Thiomicrospira denitrificans (strain ATCC 33889 / DSM 1251)</name>
    <dbReference type="NCBI Taxonomy" id="326298"/>
    <lineage>
        <taxon>Bacteria</taxon>
        <taxon>Pseudomonadati</taxon>
        <taxon>Campylobacterota</taxon>
        <taxon>Epsilonproteobacteria</taxon>
        <taxon>Campylobacterales</taxon>
        <taxon>Sulfurimonadaceae</taxon>
        <taxon>Sulfurimonas</taxon>
    </lineage>
</organism>
<dbReference type="Proteomes" id="UP000002714">
    <property type="component" value="Chromosome"/>
</dbReference>
<dbReference type="OrthoDB" id="6196569at2"/>
<dbReference type="NCBIfam" id="NF033520">
    <property type="entry name" value="transpos_IS982"/>
    <property type="match status" value="1"/>
</dbReference>
<dbReference type="Pfam" id="PF13612">
    <property type="entry name" value="DDE_Tnp_1_3"/>
    <property type="match status" value="1"/>
</dbReference>
<name>Q30PU3_SULDN</name>
<protein>
    <submittedName>
        <fullName evidence="2">Transposase, IS4 family</fullName>
    </submittedName>
</protein>
<dbReference type="AlphaFoldDB" id="Q30PU3"/>
<dbReference type="InterPro" id="IPR025668">
    <property type="entry name" value="Tnp_DDE_dom"/>
</dbReference>
<evidence type="ECO:0000313" key="2">
    <source>
        <dbReference type="EMBL" id="ABB44988.1"/>
    </source>
</evidence>
<keyword evidence="3" id="KW-1185">Reference proteome</keyword>
<gene>
    <name evidence="2" type="ordered locus">Suden_1713</name>
</gene>
<reference evidence="2 3" key="1">
    <citation type="journal article" date="2008" name="Appl. Environ. Microbiol.">
        <title>Genome of the epsilonproteobacterial chemolithoautotroph Sulfurimonas denitrificans.</title>
        <authorList>
            <person name="Sievert S.M."/>
            <person name="Scott K.M."/>
            <person name="Klotz M.G."/>
            <person name="Chain P.S.G."/>
            <person name="Hauser L.J."/>
            <person name="Hemp J."/>
            <person name="Huegler M."/>
            <person name="Land M."/>
            <person name="Lapidus A."/>
            <person name="Larimer F.W."/>
            <person name="Lucas S."/>
            <person name="Malfatti S.A."/>
            <person name="Meyer F."/>
            <person name="Paulsen I.T."/>
            <person name="Ren Q."/>
            <person name="Simon J."/>
            <person name="Bailey K."/>
            <person name="Diaz E."/>
            <person name="Fitzpatrick K.A."/>
            <person name="Glover B."/>
            <person name="Gwatney N."/>
            <person name="Korajkic A."/>
            <person name="Long A."/>
            <person name="Mobberley J.M."/>
            <person name="Pantry S.N."/>
            <person name="Pazder G."/>
            <person name="Peterson S."/>
            <person name="Quintanilla J.D."/>
            <person name="Sprinkle R."/>
            <person name="Stephens J."/>
            <person name="Thomas P."/>
            <person name="Vaughn R."/>
            <person name="Weber M.J."/>
            <person name="Wooten L.L."/>
        </authorList>
    </citation>
    <scope>NUCLEOTIDE SEQUENCE [LARGE SCALE GENOMIC DNA]</scope>
    <source>
        <strain evidence="3">ATCC 33889 / DSM 1251</strain>
    </source>
</reference>
<dbReference type="EMBL" id="CP000153">
    <property type="protein sequence ID" value="ABB44988.1"/>
    <property type="molecule type" value="Genomic_DNA"/>
</dbReference>
<dbReference type="KEGG" id="tdn:Suden_1713"/>
<dbReference type="STRING" id="326298.Suden_1713"/>
<dbReference type="HOGENOM" id="CLU_073308_2_2_7"/>
<feature type="domain" description="Transposase DDE" evidence="1">
    <location>
        <begin position="97"/>
        <end position="233"/>
    </location>
</feature>
<accession>Q30PU3</accession>